<organism evidence="1 2">
    <name type="scientific">Hamiltonella defensa subsp. Acyrthosiphon pisum (strain 5AT)</name>
    <dbReference type="NCBI Taxonomy" id="572265"/>
    <lineage>
        <taxon>Bacteria</taxon>
        <taxon>Pseudomonadati</taxon>
        <taxon>Pseudomonadota</taxon>
        <taxon>Gammaproteobacteria</taxon>
        <taxon>Enterobacterales</taxon>
        <taxon>Enterobacteriaceae</taxon>
        <taxon>aphid secondary symbionts</taxon>
        <taxon>Candidatus Williamhamiltonella</taxon>
    </lineage>
</organism>
<gene>
    <name evidence="1" type="ordered locus">HDEF_0334</name>
</gene>
<evidence type="ECO:0000313" key="2">
    <source>
        <dbReference type="Proteomes" id="UP000002334"/>
    </source>
</evidence>
<proteinExistence type="predicted"/>
<dbReference type="Proteomes" id="UP000002334">
    <property type="component" value="Chromosome"/>
</dbReference>
<dbReference type="STRING" id="572265.HDEF_0334"/>
<sequence length="34" mass="3992">MLFKSKFIEIFSCFSVFHKHLGLSGQRYQAQVLT</sequence>
<dbReference type="EMBL" id="CP001277">
    <property type="protein sequence ID" value="ACQ67096.1"/>
    <property type="molecule type" value="Genomic_DNA"/>
</dbReference>
<reference evidence="1 2" key="1">
    <citation type="journal article" date="2009" name="Proc. Natl. Acad. Sci. U.S.A.">
        <title>Hamiltonella defensa, genome evolution of protective bacterial endosymbiont from pathogenic ancestors.</title>
        <authorList>
            <person name="Degnan P.H."/>
            <person name="Yu Y."/>
            <person name="Sisneros N."/>
            <person name="Wing R.A."/>
            <person name="Moran N.A."/>
        </authorList>
    </citation>
    <scope>NUCLEOTIDE SEQUENCE [LARGE SCALE GENOMIC DNA]</scope>
    <source>
        <strain evidence="2">5AT</strain>
    </source>
</reference>
<dbReference type="KEGG" id="hde:HDEF_0334"/>
<accession>C4K3F3</accession>
<dbReference type="HOGENOM" id="CLU_3374083_0_0_6"/>
<evidence type="ECO:0000313" key="1">
    <source>
        <dbReference type="EMBL" id="ACQ67096.1"/>
    </source>
</evidence>
<protein>
    <submittedName>
        <fullName evidence="1">Uncharacterized protein</fullName>
    </submittedName>
</protein>
<keyword evidence="2" id="KW-1185">Reference proteome</keyword>
<name>C4K3F3_HAMD5</name>
<dbReference type="AlphaFoldDB" id="C4K3F3"/>